<evidence type="ECO:0000313" key="3">
    <source>
        <dbReference type="Proteomes" id="UP000654345"/>
    </source>
</evidence>
<protein>
    <submittedName>
        <fullName evidence="2">Uncharacterized protein</fullName>
    </submittedName>
</protein>
<organism evidence="2 3">
    <name type="scientific">Ktedonobacter robiniae</name>
    <dbReference type="NCBI Taxonomy" id="2778365"/>
    <lineage>
        <taxon>Bacteria</taxon>
        <taxon>Bacillati</taxon>
        <taxon>Chloroflexota</taxon>
        <taxon>Ktedonobacteria</taxon>
        <taxon>Ktedonobacterales</taxon>
        <taxon>Ktedonobacteraceae</taxon>
        <taxon>Ktedonobacter</taxon>
    </lineage>
</organism>
<feature type="region of interest" description="Disordered" evidence="1">
    <location>
        <begin position="1"/>
        <end position="35"/>
    </location>
</feature>
<accession>A0ABQ3UPL7</accession>
<evidence type="ECO:0000313" key="2">
    <source>
        <dbReference type="EMBL" id="GHO54673.1"/>
    </source>
</evidence>
<keyword evidence="3" id="KW-1185">Reference proteome</keyword>
<evidence type="ECO:0000256" key="1">
    <source>
        <dbReference type="SAM" id="MobiDB-lite"/>
    </source>
</evidence>
<reference evidence="2 3" key="1">
    <citation type="journal article" date="2021" name="Int. J. Syst. Evol. Microbiol.">
        <title>Reticulibacter mediterranei gen. nov., sp. nov., within the new family Reticulibacteraceae fam. nov., and Ktedonospora formicarum gen. nov., sp. nov., Ktedonobacter robiniae sp. nov., Dictyobacter formicarum sp. nov. and Dictyobacter arantiisoli sp. nov., belonging to the class Ktedonobacteria.</title>
        <authorList>
            <person name="Yabe S."/>
            <person name="Zheng Y."/>
            <person name="Wang C.M."/>
            <person name="Sakai Y."/>
            <person name="Abe K."/>
            <person name="Yokota A."/>
            <person name="Donadio S."/>
            <person name="Cavaletti L."/>
            <person name="Monciardini P."/>
        </authorList>
    </citation>
    <scope>NUCLEOTIDE SEQUENCE [LARGE SCALE GENOMIC DNA]</scope>
    <source>
        <strain evidence="2 3">SOSP1-30</strain>
    </source>
</reference>
<sequence length="69" mass="8123">MEQAEEQERRGPLTNKEAPITFFGRKQKRRSYNRDERRPVPDLFRDLVCDAKVLIMGVFRNALNGVFLV</sequence>
<dbReference type="EMBL" id="BNJG01000001">
    <property type="protein sequence ID" value="GHO54673.1"/>
    <property type="molecule type" value="Genomic_DNA"/>
</dbReference>
<feature type="compositionally biased region" description="Basic and acidic residues" evidence="1">
    <location>
        <begin position="1"/>
        <end position="11"/>
    </location>
</feature>
<comment type="caution">
    <text evidence="2">The sequence shown here is derived from an EMBL/GenBank/DDBJ whole genome shotgun (WGS) entry which is preliminary data.</text>
</comment>
<proteinExistence type="predicted"/>
<name>A0ABQ3UPL7_9CHLR</name>
<dbReference type="Proteomes" id="UP000654345">
    <property type="component" value="Unassembled WGS sequence"/>
</dbReference>
<gene>
    <name evidence="2" type="ORF">KSB_31480</name>
</gene>